<protein>
    <recommendedName>
        <fullName evidence="2">DUF6534 domain-containing protein</fullName>
    </recommendedName>
</protein>
<evidence type="ECO:0000313" key="4">
    <source>
        <dbReference type="Proteomes" id="UP000567179"/>
    </source>
</evidence>
<comment type="caution">
    <text evidence="3">The sequence shown here is derived from an EMBL/GenBank/DDBJ whole genome shotgun (WGS) entry which is preliminary data.</text>
</comment>
<keyword evidence="1" id="KW-1133">Transmembrane helix</keyword>
<dbReference type="OrthoDB" id="3231781at2759"/>
<accession>A0A8H5B0T0</accession>
<keyword evidence="1" id="KW-0472">Membrane</keyword>
<gene>
    <name evidence="3" type="ORF">D9619_011998</name>
</gene>
<feature type="transmembrane region" description="Helical" evidence="1">
    <location>
        <begin position="58"/>
        <end position="82"/>
    </location>
</feature>
<dbReference type="EMBL" id="JAACJJ010000044">
    <property type="protein sequence ID" value="KAF5314418.1"/>
    <property type="molecule type" value="Genomic_DNA"/>
</dbReference>
<keyword evidence="4" id="KW-1185">Reference proteome</keyword>
<dbReference type="PANTHER" id="PTHR40465">
    <property type="entry name" value="CHROMOSOME 1, WHOLE GENOME SHOTGUN SEQUENCE"/>
    <property type="match status" value="1"/>
</dbReference>
<dbReference type="AlphaFoldDB" id="A0A8H5B0T0"/>
<evidence type="ECO:0000313" key="3">
    <source>
        <dbReference type="EMBL" id="KAF5314418.1"/>
    </source>
</evidence>
<feature type="transmembrane region" description="Helical" evidence="1">
    <location>
        <begin position="210"/>
        <end position="232"/>
    </location>
</feature>
<keyword evidence="1" id="KW-0812">Transmembrane</keyword>
<proteinExistence type="predicted"/>
<organism evidence="3 4">
    <name type="scientific">Psilocybe cf. subviscida</name>
    <dbReference type="NCBI Taxonomy" id="2480587"/>
    <lineage>
        <taxon>Eukaryota</taxon>
        <taxon>Fungi</taxon>
        <taxon>Dikarya</taxon>
        <taxon>Basidiomycota</taxon>
        <taxon>Agaricomycotina</taxon>
        <taxon>Agaricomycetes</taxon>
        <taxon>Agaricomycetidae</taxon>
        <taxon>Agaricales</taxon>
        <taxon>Agaricineae</taxon>
        <taxon>Strophariaceae</taxon>
        <taxon>Psilocybe</taxon>
    </lineage>
</organism>
<reference evidence="3 4" key="1">
    <citation type="journal article" date="2020" name="ISME J.">
        <title>Uncovering the hidden diversity of litter-decomposition mechanisms in mushroom-forming fungi.</title>
        <authorList>
            <person name="Floudas D."/>
            <person name="Bentzer J."/>
            <person name="Ahren D."/>
            <person name="Johansson T."/>
            <person name="Persson P."/>
            <person name="Tunlid A."/>
        </authorList>
    </citation>
    <scope>NUCLEOTIDE SEQUENCE [LARGE SCALE GENOMIC DNA]</scope>
    <source>
        <strain evidence="3 4">CBS 101986</strain>
    </source>
</reference>
<feature type="transmembrane region" description="Helical" evidence="1">
    <location>
        <begin position="128"/>
        <end position="148"/>
    </location>
</feature>
<sequence>MADSDKAIESATFLVQASGNLGAMEIGTFVGLILYGVTVAQAYHYFTKHGSDPVHTKLMVFVLMFLETFHTFVAAYAVYLATVTHWSSERANSYPIAITVLLEGIITTMVQSFFIFRIHRLSGRTLAPAFFLLLTVARFGGLMATSVLSFLDVPKTPNGLVPHDDRALITADLVIGAVTDLLIAITLSYDLRQMFTKFTTARTAEALNRLIRLSLQTGIITSFVSFAILGTFTTMPNLVWLGLYIVSAKLYSVSMLIALNVRQLNRPLPGPTSKEPSCLVFANDQASTSNSTDCAQNDLKV</sequence>
<dbReference type="Proteomes" id="UP000567179">
    <property type="component" value="Unassembled WGS sequence"/>
</dbReference>
<feature type="transmembrane region" description="Helical" evidence="1">
    <location>
        <begin position="26"/>
        <end position="46"/>
    </location>
</feature>
<dbReference type="InterPro" id="IPR045339">
    <property type="entry name" value="DUF6534"/>
</dbReference>
<name>A0A8H5B0T0_9AGAR</name>
<evidence type="ECO:0000256" key="1">
    <source>
        <dbReference type="SAM" id="Phobius"/>
    </source>
</evidence>
<feature type="transmembrane region" description="Helical" evidence="1">
    <location>
        <begin position="168"/>
        <end position="189"/>
    </location>
</feature>
<dbReference type="Pfam" id="PF20152">
    <property type="entry name" value="DUF6534"/>
    <property type="match status" value="1"/>
</dbReference>
<feature type="transmembrane region" description="Helical" evidence="1">
    <location>
        <begin position="238"/>
        <end position="259"/>
    </location>
</feature>
<evidence type="ECO:0000259" key="2">
    <source>
        <dbReference type="Pfam" id="PF20152"/>
    </source>
</evidence>
<feature type="transmembrane region" description="Helical" evidence="1">
    <location>
        <begin position="94"/>
        <end position="116"/>
    </location>
</feature>
<feature type="domain" description="DUF6534" evidence="2">
    <location>
        <begin position="177"/>
        <end position="263"/>
    </location>
</feature>
<dbReference type="PANTHER" id="PTHR40465:SF1">
    <property type="entry name" value="DUF6534 DOMAIN-CONTAINING PROTEIN"/>
    <property type="match status" value="1"/>
</dbReference>